<dbReference type="AlphaFoldDB" id="A0A2Z5ZL00"/>
<accession>A0A2Z5ZL00</accession>
<protein>
    <submittedName>
        <fullName evidence="1">Uncharacterized protein</fullName>
    </submittedName>
</protein>
<evidence type="ECO:0000313" key="1">
    <source>
        <dbReference type="EMBL" id="BBC81424.1"/>
    </source>
</evidence>
<dbReference type="EMBL" id="AP018515">
    <property type="protein sequence ID" value="BBC81424.1"/>
    <property type="molecule type" value="Genomic_DNA"/>
</dbReference>
<organism evidence="1 2">
    <name type="scientific">Acetobacter orientalis</name>
    <dbReference type="NCBI Taxonomy" id="146474"/>
    <lineage>
        <taxon>Bacteria</taxon>
        <taxon>Pseudomonadati</taxon>
        <taxon>Pseudomonadota</taxon>
        <taxon>Alphaproteobacteria</taxon>
        <taxon>Acetobacterales</taxon>
        <taxon>Acetobacteraceae</taxon>
        <taxon>Acetobacter</taxon>
    </lineage>
</organism>
<name>A0A2Z5ZL00_9PROT</name>
<proteinExistence type="predicted"/>
<dbReference type="KEGG" id="aot:AcetOri_orf04666"/>
<dbReference type="Proteomes" id="UP000270034">
    <property type="component" value="Chromosome"/>
</dbReference>
<sequence length="42" mass="4827">MGRSKFLSWGIAIPSRTGLRKKWRYGGPDYPKNERTVSARVC</sequence>
<gene>
    <name evidence="1" type="ORF">AcetOrient_orf04666</name>
</gene>
<reference evidence="1 2" key="1">
    <citation type="submission" date="2018-02" db="EMBL/GenBank/DDBJ databases">
        <title>Acetobacter orientalis genome.</title>
        <authorList>
            <person name="Nakashima N."/>
            <person name="Tamura T."/>
        </authorList>
    </citation>
    <scope>NUCLEOTIDE SEQUENCE [LARGE SCALE GENOMIC DNA]</scope>
    <source>
        <strain evidence="1 2">FAN1</strain>
    </source>
</reference>
<evidence type="ECO:0000313" key="2">
    <source>
        <dbReference type="Proteomes" id="UP000270034"/>
    </source>
</evidence>